<dbReference type="PANTHER" id="PTHR35360">
    <property type="entry name" value="OS01G0324125 PROTEIN-RELATED"/>
    <property type="match status" value="1"/>
</dbReference>
<protein>
    <submittedName>
        <fullName evidence="2">Uncharacterized protein</fullName>
    </submittedName>
</protein>
<feature type="compositionally biased region" description="Low complexity" evidence="1">
    <location>
        <begin position="351"/>
        <end position="367"/>
    </location>
</feature>
<dbReference type="Proteomes" id="UP000000763">
    <property type="component" value="Chromosome 3"/>
</dbReference>
<name>Q6AVQ1_ORYSJ</name>
<sequence>MANLVLRSVDLPDDEIPLSINQHFNMSNNESKGRAVRFLGLHQLGRRQTIRLHFNRKLIVHCIARLIPSTHARSSDSNASEHPYLYVSRLSLDLRRRIEDYWHRRLPSFPPHKRRPGNLHYNVALVSTHHSWNAPPGGIGGPLVDLDGNVLGMNFYDKKIGTPYLRWHVITALLKLTSVVTLEGPLPCYAGVYLPGWNGGDNANLNRVFDQTACTSKYCFVLPQSPPVAPDWTIETGNSVTLNRWPVPLPYWRQPDDMEEEEPPRGFEDIPFSYSGVGTWKDNSTPSNEIAEVNQKYAIKTGRETVWHFAGHSPSAAAALSREPWRRRETRPIRPNPMAYYGLTGKPILKRSSSSPRARFPSSPPESQETKNARNQEPATWIKNSISTLSPAATSTTPTASLSPAVPQAAGLTTPDPAAALLPPARNFTAIHTATAILSPAAPQATNATSWAGAASLLQAVSDFSFTGIQTATAAASLSPAVTQEATATCWDGAAAILPAANFCKTLQPSSSSSMTVKSKQGTSLVPQLKLGPSAAPNLLHWLMEHILWDALEFSISWTTLRRHQPKLPSEWSWWMAMGSPFIQIDGICSIAASFMCVEAQHRLAFEILHGIGRFPLKAKRLKGVKKKCINKKVWSPADGAFVEDVLKVVAKGRGVETIQGIFLPINGYHMYKNVQKDVSHEAAVRLLLAHGPLLATLWVNDEYMICTTKNDLVYRGSSNSEKDPNHTVVCFAYRFVGEELHLRVLDDHTEDGPVRWVLYECIDEIHLLTLKEPLTKELIDRYRKKGQTESFLSNSANKVKAMLIRRLMTKYSELESSQGSSSCGRQSWEK</sequence>
<reference evidence="3" key="1">
    <citation type="journal article" date="2005" name="Nature">
        <title>The map-based sequence of the rice genome.</title>
        <authorList>
            <consortium name="International rice genome sequencing project (IRGSP)"/>
            <person name="Matsumoto T."/>
            <person name="Wu J."/>
            <person name="Kanamori H."/>
            <person name="Katayose Y."/>
            <person name="Fujisawa M."/>
            <person name="Namiki N."/>
            <person name="Mizuno H."/>
            <person name="Yamamoto K."/>
            <person name="Antonio B.A."/>
            <person name="Baba T."/>
            <person name="Sakata K."/>
            <person name="Nagamura Y."/>
            <person name="Aoki H."/>
            <person name="Arikawa K."/>
            <person name="Arita K."/>
            <person name="Bito T."/>
            <person name="Chiden Y."/>
            <person name="Fujitsuka N."/>
            <person name="Fukunaka R."/>
            <person name="Hamada M."/>
            <person name="Harada C."/>
            <person name="Hayashi A."/>
            <person name="Hijishita S."/>
            <person name="Honda M."/>
            <person name="Hosokawa S."/>
            <person name="Ichikawa Y."/>
            <person name="Idonuma A."/>
            <person name="Iijima M."/>
            <person name="Ikeda M."/>
            <person name="Ikeno M."/>
            <person name="Ito K."/>
            <person name="Ito S."/>
            <person name="Ito T."/>
            <person name="Ito Y."/>
            <person name="Ito Y."/>
            <person name="Iwabuchi A."/>
            <person name="Kamiya K."/>
            <person name="Karasawa W."/>
            <person name="Kurita K."/>
            <person name="Katagiri S."/>
            <person name="Kikuta A."/>
            <person name="Kobayashi H."/>
            <person name="Kobayashi N."/>
            <person name="Machita K."/>
            <person name="Maehara T."/>
            <person name="Masukawa M."/>
            <person name="Mizubayashi T."/>
            <person name="Mukai Y."/>
            <person name="Nagasaki H."/>
            <person name="Nagata Y."/>
            <person name="Naito S."/>
            <person name="Nakashima M."/>
            <person name="Nakama Y."/>
            <person name="Nakamichi Y."/>
            <person name="Nakamura M."/>
            <person name="Meguro A."/>
            <person name="Negishi M."/>
            <person name="Ohta I."/>
            <person name="Ohta T."/>
            <person name="Okamoto M."/>
            <person name="Ono N."/>
            <person name="Saji S."/>
            <person name="Sakaguchi M."/>
            <person name="Sakai K."/>
            <person name="Shibata M."/>
            <person name="Shimokawa T."/>
            <person name="Song J."/>
            <person name="Takazaki Y."/>
            <person name="Terasawa K."/>
            <person name="Tsugane M."/>
            <person name="Tsuji K."/>
            <person name="Ueda S."/>
            <person name="Waki K."/>
            <person name="Yamagata H."/>
            <person name="Yamamoto M."/>
            <person name="Yamamoto S."/>
            <person name="Yamane H."/>
            <person name="Yoshiki S."/>
            <person name="Yoshihara R."/>
            <person name="Yukawa K."/>
            <person name="Zhong H."/>
            <person name="Yano M."/>
            <person name="Yuan Q."/>
            <person name="Ouyang S."/>
            <person name="Liu J."/>
            <person name="Jones K.M."/>
            <person name="Gansberger K."/>
            <person name="Moffat K."/>
            <person name="Hill J."/>
            <person name="Bera J."/>
            <person name="Fadrosh D."/>
            <person name="Jin S."/>
            <person name="Johri S."/>
            <person name="Kim M."/>
            <person name="Overton L."/>
            <person name="Reardon M."/>
            <person name="Tsitrin T."/>
            <person name="Vuong H."/>
            <person name="Weaver B."/>
            <person name="Ciecko A."/>
            <person name="Tallon L."/>
            <person name="Jackson J."/>
            <person name="Pai G."/>
            <person name="Aken S.V."/>
            <person name="Utterback T."/>
            <person name="Reidmuller S."/>
            <person name="Feldblyum T."/>
            <person name="Hsiao J."/>
            <person name="Zismann V."/>
            <person name="Iobst S."/>
            <person name="de Vazeille A.R."/>
            <person name="Buell C.R."/>
            <person name="Ying K."/>
            <person name="Li Y."/>
            <person name="Lu T."/>
            <person name="Huang Y."/>
            <person name="Zhao Q."/>
            <person name="Feng Q."/>
            <person name="Zhang L."/>
            <person name="Zhu J."/>
            <person name="Weng Q."/>
            <person name="Mu J."/>
            <person name="Lu Y."/>
            <person name="Fan D."/>
            <person name="Liu Y."/>
            <person name="Guan J."/>
            <person name="Zhang Y."/>
            <person name="Yu S."/>
            <person name="Liu X."/>
            <person name="Zhang Y."/>
            <person name="Hong G."/>
            <person name="Han B."/>
            <person name="Choisne N."/>
            <person name="Demange N."/>
            <person name="Orjeda G."/>
            <person name="Samain S."/>
            <person name="Cattolico L."/>
            <person name="Pelletier E."/>
            <person name="Couloux A."/>
            <person name="Segurens B."/>
            <person name="Wincker P."/>
            <person name="D'Hont A."/>
            <person name="Scarpelli C."/>
            <person name="Weissenbach J."/>
            <person name="Salanoubat M."/>
            <person name="Quetier F."/>
            <person name="Yu Y."/>
            <person name="Kim H.R."/>
            <person name="Rambo T."/>
            <person name="Currie J."/>
            <person name="Collura K."/>
            <person name="Luo M."/>
            <person name="Yang T."/>
            <person name="Ammiraju J.S.S."/>
            <person name="Engler F."/>
            <person name="Soderlund C."/>
            <person name="Wing R.A."/>
            <person name="Palmer L.E."/>
            <person name="de la Bastide M."/>
            <person name="Spiegel L."/>
            <person name="Nascimento L."/>
            <person name="Zutavern T."/>
            <person name="O'Shaughnessy A."/>
            <person name="Dike S."/>
            <person name="Dedhia N."/>
            <person name="Preston R."/>
            <person name="Balija V."/>
            <person name="McCombie W.R."/>
            <person name="Chow T."/>
            <person name="Chen H."/>
            <person name="Chung M."/>
            <person name="Chen C."/>
            <person name="Shaw J."/>
            <person name="Wu H."/>
            <person name="Hsiao K."/>
            <person name="Chao Y."/>
            <person name="Chu M."/>
            <person name="Cheng C."/>
            <person name="Hour A."/>
            <person name="Lee P."/>
            <person name="Lin S."/>
            <person name="Lin Y."/>
            <person name="Liou J."/>
            <person name="Liu S."/>
            <person name="Hsing Y."/>
            <person name="Raghuvanshi S."/>
            <person name="Mohanty A."/>
            <person name="Bharti A.K."/>
            <person name="Gaur A."/>
            <person name="Gupta V."/>
            <person name="Kumar D."/>
            <person name="Ravi V."/>
            <person name="Vij S."/>
            <person name="Kapur A."/>
            <person name="Khurana P."/>
            <person name="Khurana P."/>
            <person name="Khurana J.P."/>
            <person name="Tyagi A.K."/>
            <person name="Gaikwad K."/>
            <person name="Singh A."/>
            <person name="Dalal V."/>
            <person name="Srivastava S."/>
            <person name="Dixit A."/>
            <person name="Pal A.K."/>
            <person name="Ghazi I.A."/>
            <person name="Yadav M."/>
            <person name="Pandit A."/>
            <person name="Bhargava A."/>
            <person name="Sureshbabu K."/>
            <person name="Batra K."/>
            <person name="Sharma T.R."/>
            <person name="Mohapatra T."/>
            <person name="Singh N.K."/>
            <person name="Messing J."/>
            <person name="Nelson A.B."/>
            <person name="Fuks G."/>
            <person name="Kavchok S."/>
            <person name="Keizer G."/>
            <person name="Linton E."/>
            <person name="Llaca V."/>
            <person name="Song R."/>
            <person name="Tanyolac B."/>
            <person name="Young S."/>
            <person name="Ho-Il K."/>
            <person name="Hahn J.H."/>
            <person name="Sangsakoo G."/>
            <person name="Vanavichit A."/>
            <person name="de Mattos Luiz.A.T."/>
            <person name="Zimmer P.D."/>
            <person name="Malone G."/>
            <person name="Dellagostin O."/>
            <person name="de Oliveira A.C."/>
            <person name="Bevan M."/>
            <person name="Bancroft I."/>
            <person name="Minx P."/>
            <person name="Cordum H."/>
            <person name="Wilson R."/>
            <person name="Cheng Z."/>
            <person name="Jin W."/>
            <person name="Jiang J."/>
            <person name="Leong S.A."/>
            <person name="Iwama H."/>
            <person name="Gojobori T."/>
            <person name="Itoh T."/>
            <person name="Niimura Y."/>
            <person name="Fujii Y."/>
            <person name="Habara T."/>
            <person name="Sakai H."/>
            <person name="Sato Y."/>
            <person name="Wilson G."/>
            <person name="Kumar K."/>
            <person name="McCouch S."/>
            <person name="Juretic N."/>
            <person name="Hoen D."/>
            <person name="Wright S."/>
            <person name="Bruskiewich R."/>
            <person name="Bureau T."/>
            <person name="Miyao A."/>
            <person name="Hirochika H."/>
            <person name="Nishikawa T."/>
            <person name="Kadowaki K."/>
            <person name="Sugiura M."/>
            <person name="Burr B."/>
            <person name="Sasaki T."/>
        </authorList>
    </citation>
    <scope>NUCLEOTIDE SEQUENCE [LARGE SCALE GENOMIC DNA]</scope>
    <source>
        <strain evidence="3">cv. Nipponbare</strain>
    </source>
</reference>
<dbReference type="AlphaFoldDB" id="Q6AVQ1"/>
<organism evidence="2 3">
    <name type="scientific">Oryza sativa subsp. japonica</name>
    <name type="common">Rice</name>
    <dbReference type="NCBI Taxonomy" id="39947"/>
    <lineage>
        <taxon>Eukaryota</taxon>
        <taxon>Viridiplantae</taxon>
        <taxon>Streptophyta</taxon>
        <taxon>Embryophyta</taxon>
        <taxon>Tracheophyta</taxon>
        <taxon>Spermatophyta</taxon>
        <taxon>Magnoliopsida</taxon>
        <taxon>Liliopsida</taxon>
        <taxon>Poales</taxon>
        <taxon>Poaceae</taxon>
        <taxon>BOP clade</taxon>
        <taxon>Oryzoideae</taxon>
        <taxon>Oryzeae</taxon>
        <taxon>Oryzinae</taxon>
        <taxon>Oryza</taxon>
        <taxon>Oryza sativa</taxon>
    </lineage>
</organism>
<evidence type="ECO:0000256" key="1">
    <source>
        <dbReference type="SAM" id="MobiDB-lite"/>
    </source>
</evidence>
<evidence type="ECO:0000313" key="3">
    <source>
        <dbReference type="Proteomes" id="UP000000763"/>
    </source>
</evidence>
<gene>
    <name evidence="2" type="primary">OSJNBa0075M12.21</name>
</gene>
<feature type="compositionally biased region" description="Basic and acidic residues" evidence="1">
    <location>
        <begin position="323"/>
        <end position="332"/>
    </location>
</feature>
<accession>Q6AVQ1</accession>
<dbReference type="EMBL" id="AC096856">
    <property type="protein sequence ID" value="AAT77011.1"/>
    <property type="molecule type" value="Genomic_DNA"/>
</dbReference>
<feature type="region of interest" description="Disordered" evidence="1">
    <location>
        <begin position="318"/>
        <end position="379"/>
    </location>
</feature>
<dbReference type="PANTHER" id="PTHR35360:SF2">
    <property type="entry name" value="OS01G0324125 PROTEIN"/>
    <property type="match status" value="1"/>
</dbReference>
<evidence type="ECO:0000313" key="2">
    <source>
        <dbReference type="EMBL" id="AAT77011.1"/>
    </source>
</evidence>
<reference evidence="3" key="2">
    <citation type="journal article" date="2008" name="Nucleic Acids Res.">
        <title>The rice annotation project database (RAP-DB): 2008 update.</title>
        <authorList>
            <consortium name="The rice annotation project (RAP)"/>
        </authorList>
    </citation>
    <scope>GENOME REANNOTATION</scope>
    <source>
        <strain evidence="3">cv. Nipponbare</strain>
    </source>
</reference>
<proteinExistence type="predicted"/>